<evidence type="ECO:0000256" key="2">
    <source>
        <dbReference type="ARBA" id="ARBA00022737"/>
    </source>
</evidence>
<dbReference type="AlphaFoldDB" id="A0A2Z7D4Y4"/>
<evidence type="ECO:0000256" key="3">
    <source>
        <dbReference type="PROSITE-ProRule" id="PRU00221"/>
    </source>
</evidence>
<feature type="repeat" description="WD" evidence="3">
    <location>
        <begin position="300"/>
        <end position="338"/>
    </location>
</feature>
<dbReference type="Proteomes" id="UP000250235">
    <property type="component" value="Unassembled WGS sequence"/>
</dbReference>
<dbReference type="OrthoDB" id="408728at2759"/>
<evidence type="ECO:0000313" key="4">
    <source>
        <dbReference type="EMBL" id="KZV54485.1"/>
    </source>
</evidence>
<dbReference type="InterPro" id="IPR001680">
    <property type="entry name" value="WD40_rpt"/>
</dbReference>
<protein>
    <submittedName>
        <fullName evidence="4">Uncharacterized protein</fullName>
    </submittedName>
</protein>
<evidence type="ECO:0000256" key="1">
    <source>
        <dbReference type="ARBA" id="ARBA00022574"/>
    </source>
</evidence>
<keyword evidence="1 3" id="KW-0853">WD repeat</keyword>
<dbReference type="PANTHER" id="PTHR14221:SF31">
    <property type="entry name" value="TRANSDUCIN_WD40 REPEAT-LIKE SUPERFAMILY PROTEIN"/>
    <property type="match status" value="1"/>
</dbReference>
<organism evidence="4 5">
    <name type="scientific">Dorcoceras hygrometricum</name>
    <dbReference type="NCBI Taxonomy" id="472368"/>
    <lineage>
        <taxon>Eukaryota</taxon>
        <taxon>Viridiplantae</taxon>
        <taxon>Streptophyta</taxon>
        <taxon>Embryophyta</taxon>
        <taxon>Tracheophyta</taxon>
        <taxon>Spermatophyta</taxon>
        <taxon>Magnoliopsida</taxon>
        <taxon>eudicotyledons</taxon>
        <taxon>Gunneridae</taxon>
        <taxon>Pentapetalae</taxon>
        <taxon>asterids</taxon>
        <taxon>lamiids</taxon>
        <taxon>Lamiales</taxon>
        <taxon>Gesneriaceae</taxon>
        <taxon>Didymocarpoideae</taxon>
        <taxon>Trichosporeae</taxon>
        <taxon>Loxocarpinae</taxon>
        <taxon>Dorcoceras</taxon>
    </lineage>
</organism>
<accession>A0A2Z7D4Y4</accession>
<evidence type="ECO:0000313" key="5">
    <source>
        <dbReference type="Proteomes" id="UP000250235"/>
    </source>
</evidence>
<dbReference type="PROSITE" id="PS50082">
    <property type="entry name" value="WD_REPEATS_2"/>
    <property type="match status" value="3"/>
</dbReference>
<dbReference type="PANTHER" id="PTHR14221">
    <property type="entry name" value="WD REPEAT DOMAIN 44"/>
    <property type="match status" value="1"/>
</dbReference>
<dbReference type="CDD" id="cd00200">
    <property type="entry name" value="WD40"/>
    <property type="match status" value="1"/>
</dbReference>
<proteinExistence type="predicted"/>
<dbReference type="InterPro" id="IPR040324">
    <property type="entry name" value="WDR44/Dgr2"/>
</dbReference>
<dbReference type="EMBL" id="KQ989521">
    <property type="protein sequence ID" value="KZV54485.1"/>
    <property type="molecule type" value="Genomic_DNA"/>
</dbReference>
<feature type="repeat" description="WD" evidence="3">
    <location>
        <begin position="175"/>
        <end position="216"/>
    </location>
</feature>
<dbReference type="InterPro" id="IPR020472">
    <property type="entry name" value="WD40_PAC1"/>
</dbReference>
<dbReference type="Gene3D" id="2.130.10.10">
    <property type="entry name" value="YVTN repeat-like/Quinoprotein amine dehydrogenase"/>
    <property type="match status" value="1"/>
</dbReference>
<dbReference type="PRINTS" id="PR00320">
    <property type="entry name" value="GPROTEINBRPT"/>
</dbReference>
<dbReference type="InterPro" id="IPR036322">
    <property type="entry name" value="WD40_repeat_dom_sf"/>
</dbReference>
<gene>
    <name evidence="4" type="ORF">F511_18970</name>
</gene>
<sequence length="613" mass="69680">MLRLNEEEEIFFDTTDRLMSEESAVAKEEKCNKFVYDIWLQVPLSVKERRENFLRRMDFLEFESEPESERAEVVSISLESQSPISDENLLFDRLESNSEANCSVDYTDEDCLMRDMEKKKKLALWWRNLKQRMKKNSDFKQTRLFSKESKTNPIRIRHYKKKYIECSAVYSGQDLKAHAGPIWSMKFSPDGQYLASGGEDGVVCVWRVSSADASCDANKCILGGRNLGIKPNSKRRRHKDPSIIIPEKIFHIEEEPLHKFYGHSGDVLDLAWSSSNHLLSASKDKTLRLWQIGSDRCLGVFNHSNYVTCVQFNPKNENYFISGSIDGKVRIWGIPSGRVEDWVNARDIVTAVCYHPNGEGFIVGSISGTCRFYELSRDELLLSAEINVCSKKKSSGNKILGVQFLENDPERVMITSEDSKIRLLDGLEFVRKYEGLSKLRAQASVTSNGRHLISTGDDSRIYVWNYNDLSIQTSKQAKSVRSCEHFPSKGVSVAIPWPSCDTEQSIDSLSCGTPAHDQSGACDSGRFSLANWFSMDTSAKGSMTWPEEKLPSWDFQEHGFRPCTDHGDHHLHQRNRHSYSSGMASSTWGLVIVTANLDGTIKTFHNYGLPMKI</sequence>
<dbReference type="SMART" id="SM00320">
    <property type="entry name" value="WD40"/>
    <property type="match status" value="7"/>
</dbReference>
<keyword evidence="5" id="KW-1185">Reference proteome</keyword>
<dbReference type="Pfam" id="PF00400">
    <property type="entry name" value="WD40"/>
    <property type="match status" value="5"/>
</dbReference>
<name>A0A2Z7D4Y4_9LAMI</name>
<dbReference type="PROSITE" id="PS50294">
    <property type="entry name" value="WD_REPEATS_REGION"/>
    <property type="match status" value="3"/>
</dbReference>
<reference evidence="4 5" key="1">
    <citation type="journal article" date="2015" name="Proc. Natl. Acad. Sci. U.S.A.">
        <title>The resurrection genome of Boea hygrometrica: A blueprint for survival of dehydration.</title>
        <authorList>
            <person name="Xiao L."/>
            <person name="Yang G."/>
            <person name="Zhang L."/>
            <person name="Yang X."/>
            <person name="Zhao S."/>
            <person name="Ji Z."/>
            <person name="Zhou Q."/>
            <person name="Hu M."/>
            <person name="Wang Y."/>
            <person name="Chen M."/>
            <person name="Xu Y."/>
            <person name="Jin H."/>
            <person name="Xiao X."/>
            <person name="Hu G."/>
            <person name="Bao F."/>
            <person name="Hu Y."/>
            <person name="Wan P."/>
            <person name="Li L."/>
            <person name="Deng X."/>
            <person name="Kuang T."/>
            <person name="Xiang C."/>
            <person name="Zhu J.K."/>
            <person name="Oliver M.J."/>
            <person name="He Y."/>
        </authorList>
    </citation>
    <scope>NUCLEOTIDE SEQUENCE [LARGE SCALE GENOMIC DNA]</scope>
    <source>
        <strain evidence="5">cv. XS01</strain>
    </source>
</reference>
<feature type="repeat" description="WD" evidence="3">
    <location>
        <begin position="260"/>
        <end position="300"/>
    </location>
</feature>
<dbReference type="SUPFAM" id="SSF50978">
    <property type="entry name" value="WD40 repeat-like"/>
    <property type="match status" value="1"/>
</dbReference>
<keyword evidence="2" id="KW-0677">Repeat</keyword>
<dbReference type="InterPro" id="IPR015943">
    <property type="entry name" value="WD40/YVTN_repeat-like_dom_sf"/>
</dbReference>